<proteinExistence type="predicted"/>
<protein>
    <submittedName>
        <fullName evidence="3">Uncharacterized protein</fullName>
    </submittedName>
</protein>
<dbReference type="HOGENOM" id="CLU_1716222_0_0_1"/>
<name>A0A0E0MW77_ORYRU</name>
<keyword evidence="4" id="KW-1185">Reference proteome</keyword>
<dbReference type="EnsemblPlants" id="ORUFI01G16940.1">
    <property type="protein sequence ID" value="ORUFI01G16940.1"/>
    <property type="gene ID" value="ORUFI01G16940"/>
</dbReference>
<reference evidence="3" key="2">
    <citation type="submission" date="2015-06" db="UniProtKB">
        <authorList>
            <consortium name="EnsemblPlants"/>
        </authorList>
    </citation>
    <scope>IDENTIFICATION</scope>
</reference>
<dbReference type="AlphaFoldDB" id="A0A0E0MW77"/>
<evidence type="ECO:0000313" key="4">
    <source>
        <dbReference type="Proteomes" id="UP000008022"/>
    </source>
</evidence>
<organism evidence="3 4">
    <name type="scientific">Oryza rufipogon</name>
    <name type="common">Brownbeard rice</name>
    <name type="synonym">Asian wild rice</name>
    <dbReference type="NCBI Taxonomy" id="4529"/>
    <lineage>
        <taxon>Eukaryota</taxon>
        <taxon>Viridiplantae</taxon>
        <taxon>Streptophyta</taxon>
        <taxon>Embryophyta</taxon>
        <taxon>Tracheophyta</taxon>
        <taxon>Spermatophyta</taxon>
        <taxon>Magnoliopsida</taxon>
        <taxon>Liliopsida</taxon>
        <taxon>Poales</taxon>
        <taxon>Poaceae</taxon>
        <taxon>BOP clade</taxon>
        <taxon>Oryzoideae</taxon>
        <taxon>Oryzeae</taxon>
        <taxon>Oryzinae</taxon>
        <taxon>Oryza</taxon>
    </lineage>
</organism>
<accession>A0A0E0MW77</accession>
<dbReference type="Gramene" id="ORUFI01G16940.1">
    <property type="protein sequence ID" value="ORUFI01G16940.1"/>
    <property type="gene ID" value="ORUFI01G16940"/>
</dbReference>
<evidence type="ECO:0000256" key="1">
    <source>
        <dbReference type="SAM" id="MobiDB-lite"/>
    </source>
</evidence>
<feature type="region of interest" description="Disordered" evidence="1">
    <location>
        <begin position="119"/>
        <end position="153"/>
    </location>
</feature>
<keyword evidence="2" id="KW-1133">Transmembrane helix</keyword>
<keyword evidence="2" id="KW-0472">Membrane</keyword>
<feature type="transmembrane region" description="Helical" evidence="2">
    <location>
        <begin position="43"/>
        <end position="72"/>
    </location>
</feature>
<reference evidence="4" key="1">
    <citation type="submission" date="2013-06" db="EMBL/GenBank/DDBJ databases">
        <authorList>
            <person name="Zhao Q."/>
        </authorList>
    </citation>
    <scope>NUCLEOTIDE SEQUENCE</scope>
    <source>
        <strain evidence="4">cv. W1943</strain>
    </source>
</reference>
<evidence type="ECO:0000256" key="2">
    <source>
        <dbReference type="SAM" id="Phobius"/>
    </source>
</evidence>
<dbReference type="Proteomes" id="UP000008022">
    <property type="component" value="Unassembled WGS sequence"/>
</dbReference>
<evidence type="ECO:0000313" key="3">
    <source>
        <dbReference type="EnsemblPlants" id="ORUFI01G16940.1"/>
    </source>
</evidence>
<sequence>MLPSPRSRRAAGLLPCTLAPCRVPPRPAPPARLSIASRRPPLVIVIVAASVAAVVAVVAATVAVVAAAAAAVAARSRLPKPAAAAPEGGGGWIRVLPVLPLTPGRSRVRRPLDSCAAVTPEDGRRRIRSPPSFPGRGSDTGKGEEVAGGGAMD</sequence>
<keyword evidence="2" id="KW-0812">Transmembrane</keyword>